<dbReference type="InterPro" id="IPR015424">
    <property type="entry name" value="PyrdxlP-dep_Trfase"/>
</dbReference>
<evidence type="ECO:0000256" key="7">
    <source>
        <dbReference type="ARBA" id="ARBA00044507"/>
    </source>
</evidence>
<proteinExistence type="inferred from homology"/>
<keyword evidence="11" id="KW-1185">Reference proteome</keyword>
<dbReference type="AlphaFoldDB" id="A0A840V3J4"/>
<dbReference type="InterPro" id="IPR004534">
    <property type="entry name" value="SelA_trans"/>
</dbReference>
<dbReference type="Gene3D" id="3.90.1150.180">
    <property type="match status" value="1"/>
</dbReference>
<comment type="catalytic activity">
    <reaction evidence="8">
        <text>L-seryl-tRNA(Sec) + selenophosphate + H(+) = L-selenocysteinyl-tRNA(Sec) + phosphate</text>
        <dbReference type="Rhea" id="RHEA:22728"/>
        <dbReference type="Rhea" id="RHEA-COMP:9742"/>
        <dbReference type="Rhea" id="RHEA-COMP:9743"/>
        <dbReference type="ChEBI" id="CHEBI:15378"/>
        <dbReference type="ChEBI" id="CHEBI:16144"/>
        <dbReference type="ChEBI" id="CHEBI:43474"/>
        <dbReference type="ChEBI" id="CHEBI:78533"/>
        <dbReference type="ChEBI" id="CHEBI:78573"/>
        <dbReference type="EC" id="2.9.1.1"/>
    </reaction>
</comment>
<evidence type="ECO:0000313" key="10">
    <source>
        <dbReference type="EMBL" id="MBB5349388.1"/>
    </source>
</evidence>
<evidence type="ECO:0000256" key="1">
    <source>
        <dbReference type="ARBA" id="ARBA00001933"/>
    </source>
</evidence>
<evidence type="ECO:0000256" key="3">
    <source>
        <dbReference type="ARBA" id="ARBA00022679"/>
    </source>
</evidence>
<dbReference type="Pfam" id="PF03841">
    <property type="entry name" value="SelA"/>
    <property type="match status" value="1"/>
</dbReference>
<evidence type="ECO:0000256" key="6">
    <source>
        <dbReference type="ARBA" id="ARBA00023266"/>
    </source>
</evidence>
<protein>
    <recommendedName>
        <fullName evidence="8">L-seryl-tRNA(Sec) selenium transferase</fullName>
        <ecNumber evidence="8">2.9.1.1</ecNumber>
    </recommendedName>
    <alternativeName>
        <fullName evidence="8">Selenocysteine synthase</fullName>
        <shortName evidence="8">Sec synthase</shortName>
    </alternativeName>
    <alternativeName>
        <fullName evidence="8">Selenocysteinyl-tRNA(Sec) synthase</fullName>
    </alternativeName>
</protein>
<feature type="modified residue" description="N6-(pyridoxal phosphate)lysine" evidence="8 9">
    <location>
        <position position="294"/>
    </location>
</feature>
<comment type="subcellular location">
    <subcellularLocation>
        <location evidence="8">Cytoplasm</location>
    </subcellularLocation>
</comment>
<dbReference type="PANTHER" id="PTHR32328">
    <property type="entry name" value="L-SERYL-TRNA(SEC) SELENIUM TRANSFERASE"/>
    <property type="match status" value="1"/>
</dbReference>
<evidence type="ECO:0000256" key="9">
    <source>
        <dbReference type="PIRSR" id="PIRSR618319-50"/>
    </source>
</evidence>
<evidence type="ECO:0000256" key="8">
    <source>
        <dbReference type="HAMAP-Rule" id="MF_00423"/>
    </source>
</evidence>
<evidence type="ECO:0000256" key="2">
    <source>
        <dbReference type="ARBA" id="ARBA00022490"/>
    </source>
</evidence>
<dbReference type="GO" id="GO:0001717">
    <property type="term" value="P:conversion of seryl-tRNAsec to selenocys-tRNAsec"/>
    <property type="evidence" value="ECO:0007669"/>
    <property type="project" value="UniProtKB-UniRule"/>
</dbReference>
<dbReference type="NCBIfam" id="TIGR00474">
    <property type="entry name" value="selA"/>
    <property type="match status" value="1"/>
</dbReference>
<keyword evidence="4 8" id="KW-0663">Pyridoxal phosphate</keyword>
<comment type="pathway">
    <text evidence="8">Aminoacyl-tRNA biosynthesis; selenocysteinyl-tRNA(Sec) biosynthesis; selenocysteinyl-tRNA(Sec) from L-seryl-tRNA(Sec) (bacterial route): step 1/1.</text>
</comment>
<comment type="function">
    <text evidence="8">Converts seryl-tRNA(Sec) to selenocysteinyl-tRNA(Sec) required for selenoprotein biosynthesis.</text>
</comment>
<dbReference type="UniPathway" id="UPA00906">
    <property type="reaction ID" value="UER00896"/>
</dbReference>
<dbReference type="Gene3D" id="3.40.640.10">
    <property type="entry name" value="Type I PLP-dependent aspartate aminotransferase-like (Major domain)"/>
    <property type="match status" value="1"/>
</dbReference>
<keyword evidence="6 8" id="KW-0711">Selenium</keyword>
<dbReference type="GO" id="GO:0004125">
    <property type="term" value="F:L-seryl-tRNA(Sec) selenium transferase activity"/>
    <property type="evidence" value="ECO:0007669"/>
    <property type="project" value="UniProtKB-UniRule"/>
</dbReference>
<keyword evidence="5 8" id="KW-0648">Protein biosynthesis</keyword>
<dbReference type="InterPro" id="IPR018319">
    <property type="entry name" value="SelA-like"/>
</dbReference>
<reference evidence="10 11" key="1">
    <citation type="submission" date="2020-08" db="EMBL/GenBank/DDBJ databases">
        <title>Genomic Encyclopedia of Type Strains, Phase IV (KMG-IV): sequencing the most valuable type-strain genomes for metagenomic binning, comparative biology and taxonomic classification.</title>
        <authorList>
            <person name="Goeker M."/>
        </authorList>
    </citation>
    <scope>NUCLEOTIDE SEQUENCE [LARGE SCALE GENOMIC DNA]</scope>
    <source>
        <strain evidence="10 11">DSM 28570</strain>
    </source>
</reference>
<keyword evidence="3 8" id="KW-0808">Transferase</keyword>
<comment type="caution">
    <text evidence="10">The sequence shown here is derived from an EMBL/GenBank/DDBJ whole genome shotgun (WGS) entry which is preliminary data.</text>
</comment>
<dbReference type="PANTHER" id="PTHR32328:SF0">
    <property type="entry name" value="L-SERYL-TRNA(SEC) SELENIUM TRANSFERASE"/>
    <property type="match status" value="1"/>
</dbReference>
<name>A0A840V3J4_9BACT</name>
<dbReference type="RefSeq" id="WP_183352190.1">
    <property type="nucleotide sequence ID" value="NZ_JACHEO010000024.1"/>
</dbReference>
<comment type="similarity">
    <text evidence="7 8">Belongs to the SelA family.</text>
</comment>
<evidence type="ECO:0000313" key="11">
    <source>
        <dbReference type="Proteomes" id="UP000539642"/>
    </source>
</evidence>
<comment type="cofactor">
    <cofactor evidence="1 8 9">
        <name>pyridoxal 5'-phosphate</name>
        <dbReference type="ChEBI" id="CHEBI:597326"/>
    </cofactor>
</comment>
<dbReference type="SUPFAM" id="SSF53383">
    <property type="entry name" value="PLP-dependent transferases"/>
    <property type="match status" value="1"/>
</dbReference>
<evidence type="ECO:0000256" key="5">
    <source>
        <dbReference type="ARBA" id="ARBA00022917"/>
    </source>
</evidence>
<organism evidence="10 11">
    <name type="scientific">Desulfoprunum benzoelyticum</name>
    <dbReference type="NCBI Taxonomy" id="1506996"/>
    <lineage>
        <taxon>Bacteria</taxon>
        <taxon>Pseudomonadati</taxon>
        <taxon>Thermodesulfobacteriota</taxon>
        <taxon>Desulfobulbia</taxon>
        <taxon>Desulfobulbales</taxon>
        <taxon>Desulfobulbaceae</taxon>
        <taxon>Desulfoprunum</taxon>
    </lineage>
</organism>
<dbReference type="EMBL" id="JACHEO010000024">
    <property type="protein sequence ID" value="MBB5349388.1"/>
    <property type="molecule type" value="Genomic_DNA"/>
</dbReference>
<gene>
    <name evidence="8" type="primary">selA</name>
    <name evidence="10" type="ORF">HNQ81_003141</name>
</gene>
<sequence length="469" mass="51836">MATQHDLLRNLPKVDECIKRLDQFVEPETPPAIVKLAVQRCIEEQRRRILAGEVVDELSDIAWIQLFRTEIEKQKRPNFRRVINGTGVVIHTNLGRSLLSRKAAEALMQAGAHYSNLEFSLDTGKRGSRYSLVEKIICDLTGAEAALVVNNNAAAVLLVLETLARGTEVIVSRGQLVEIGGSFRIPDVMAKSGARLIEVGATNRTHLFDYERAITPETSMLLKVHTSNFRIIGFTAELSAEEMVQLAHKHGVLVMEDLGSGCLVDLSRFGLPREPTVQEIVKAGVDVVTFSGDKLLGGPQAGIIVGKRDVIERVKKNPLNRALRIDKFTLSSLEIILREYFDPIAALQNIPTLAMLTISADKIKKRAQALLRRTSKDIADRCVLSLMSTVSRVGGGAMPEYNLPSWAVALQPQDMSLNAVETDFRQLPVPLIGRIENDKFIMDMRTIQENEIAMVADILVGYFGKGPVL</sequence>
<dbReference type="Proteomes" id="UP000539642">
    <property type="component" value="Unassembled WGS sequence"/>
</dbReference>
<evidence type="ECO:0000256" key="4">
    <source>
        <dbReference type="ARBA" id="ARBA00022898"/>
    </source>
</evidence>
<keyword evidence="2 8" id="KW-0963">Cytoplasm</keyword>
<dbReference type="HAMAP" id="MF_00423">
    <property type="entry name" value="SelA"/>
    <property type="match status" value="1"/>
</dbReference>
<accession>A0A840V3J4</accession>
<dbReference type="GO" id="GO:0005737">
    <property type="term" value="C:cytoplasm"/>
    <property type="evidence" value="ECO:0007669"/>
    <property type="project" value="UniProtKB-SubCell"/>
</dbReference>
<dbReference type="EC" id="2.9.1.1" evidence="8"/>
<dbReference type="GO" id="GO:0001514">
    <property type="term" value="P:selenocysteine incorporation"/>
    <property type="evidence" value="ECO:0007669"/>
    <property type="project" value="UniProtKB-UniRule"/>
</dbReference>
<dbReference type="InterPro" id="IPR015421">
    <property type="entry name" value="PyrdxlP-dep_Trfase_major"/>
</dbReference>